<dbReference type="EMBL" id="GBRH01190070">
    <property type="protein sequence ID" value="JAE07826.1"/>
    <property type="molecule type" value="Transcribed_RNA"/>
</dbReference>
<protein>
    <submittedName>
        <fullName evidence="1">Uncharacterized protein</fullName>
    </submittedName>
</protein>
<organism evidence="1">
    <name type="scientific">Arundo donax</name>
    <name type="common">Giant reed</name>
    <name type="synonym">Donax arundinaceus</name>
    <dbReference type="NCBI Taxonomy" id="35708"/>
    <lineage>
        <taxon>Eukaryota</taxon>
        <taxon>Viridiplantae</taxon>
        <taxon>Streptophyta</taxon>
        <taxon>Embryophyta</taxon>
        <taxon>Tracheophyta</taxon>
        <taxon>Spermatophyta</taxon>
        <taxon>Magnoliopsida</taxon>
        <taxon>Liliopsida</taxon>
        <taxon>Poales</taxon>
        <taxon>Poaceae</taxon>
        <taxon>PACMAD clade</taxon>
        <taxon>Arundinoideae</taxon>
        <taxon>Arundineae</taxon>
        <taxon>Arundo</taxon>
    </lineage>
</organism>
<reference evidence="1" key="2">
    <citation type="journal article" date="2015" name="Data Brief">
        <title>Shoot transcriptome of the giant reed, Arundo donax.</title>
        <authorList>
            <person name="Barrero R.A."/>
            <person name="Guerrero F.D."/>
            <person name="Moolhuijzen P."/>
            <person name="Goolsby J.A."/>
            <person name="Tidwell J."/>
            <person name="Bellgard S.E."/>
            <person name="Bellgard M.I."/>
        </authorList>
    </citation>
    <scope>NUCLEOTIDE SEQUENCE</scope>
    <source>
        <tissue evidence="1">Shoot tissue taken approximately 20 cm above the soil surface</tissue>
    </source>
</reference>
<proteinExistence type="predicted"/>
<accession>A0A0A9FCF8</accession>
<dbReference type="AlphaFoldDB" id="A0A0A9FCF8"/>
<name>A0A0A9FCF8_ARUDO</name>
<reference evidence="1" key="1">
    <citation type="submission" date="2014-09" db="EMBL/GenBank/DDBJ databases">
        <authorList>
            <person name="Magalhaes I.L.F."/>
            <person name="Oliveira U."/>
            <person name="Santos F.R."/>
            <person name="Vidigal T.H.D.A."/>
            <person name="Brescovit A.D."/>
            <person name="Santos A.J."/>
        </authorList>
    </citation>
    <scope>NUCLEOTIDE SEQUENCE</scope>
    <source>
        <tissue evidence="1">Shoot tissue taken approximately 20 cm above the soil surface</tissue>
    </source>
</reference>
<sequence length="37" mass="4404">MQCPTVMLTDRILQNDHMIRCHNSSVVYIEQCILLRE</sequence>
<evidence type="ECO:0000313" key="1">
    <source>
        <dbReference type="EMBL" id="JAE07826.1"/>
    </source>
</evidence>